<comment type="caution">
    <text evidence="4">The sequence shown here is derived from an EMBL/GenBank/DDBJ whole genome shotgun (WGS) entry which is preliminary data.</text>
</comment>
<feature type="region of interest" description="Disordered" evidence="1">
    <location>
        <begin position="453"/>
        <end position="474"/>
    </location>
</feature>
<evidence type="ECO:0000256" key="2">
    <source>
        <dbReference type="SAM" id="Phobius"/>
    </source>
</evidence>
<keyword evidence="5" id="KW-1185">Reference proteome</keyword>
<dbReference type="PANTHER" id="PTHR22550">
    <property type="entry name" value="SPORE GERMINATION PROTEIN"/>
    <property type="match status" value="1"/>
</dbReference>
<feature type="transmembrane region" description="Helical" evidence="2">
    <location>
        <begin position="6"/>
        <end position="28"/>
    </location>
</feature>
<dbReference type="AlphaFoldDB" id="A0A8J7IJ81"/>
<feature type="transmembrane region" description="Helical" evidence="2">
    <location>
        <begin position="60"/>
        <end position="82"/>
    </location>
</feature>
<feature type="domain" description="VWFA" evidence="3">
    <location>
        <begin position="96"/>
        <end position="200"/>
    </location>
</feature>
<dbReference type="PANTHER" id="PTHR22550:SF14">
    <property type="entry name" value="VWFA DOMAIN-CONTAINING PROTEIN"/>
    <property type="match status" value="1"/>
</dbReference>
<name>A0A8J7IJ81_9RHOB</name>
<dbReference type="EMBL" id="JAELVR010000007">
    <property type="protein sequence ID" value="MBJ6372197.1"/>
    <property type="molecule type" value="Genomic_DNA"/>
</dbReference>
<dbReference type="Proteomes" id="UP000619079">
    <property type="component" value="Unassembled WGS sequence"/>
</dbReference>
<dbReference type="InterPro" id="IPR050768">
    <property type="entry name" value="UPF0353/GerABKA_families"/>
</dbReference>
<dbReference type="InterPro" id="IPR036465">
    <property type="entry name" value="vWFA_dom_sf"/>
</dbReference>
<dbReference type="SUPFAM" id="SSF53300">
    <property type="entry name" value="vWA-like"/>
    <property type="match status" value="1"/>
</dbReference>
<keyword evidence="2" id="KW-0812">Transmembrane</keyword>
<dbReference type="Gene3D" id="3.40.50.410">
    <property type="entry name" value="von Willebrand factor, type A domain"/>
    <property type="match status" value="1"/>
</dbReference>
<organism evidence="4 5">
    <name type="scientific">Sedimentitalea arenosa</name>
    <dbReference type="NCBI Taxonomy" id="2798803"/>
    <lineage>
        <taxon>Bacteria</taxon>
        <taxon>Pseudomonadati</taxon>
        <taxon>Pseudomonadota</taxon>
        <taxon>Alphaproteobacteria</taxon>
        <taxon>Rhodobacterales</taxon>
        <taxon>Paracoccaceae</taxon>
        <taxon>Sedimentitalea</taxon>
    </lineage>
</organism>
<dbReference type="RefSeq" id="WP_199025072.1">
    <property type="nucleotide sequence ID" value="NZ_JAELVR010000007.1"/>
</dbReference>
<keyword evidence="2" id="KW-1133">Transmembrane helix</keyword>
<evidence type="ECO:0000259" key="3">
    <source>
        <dbReference type="Pfam" id="PF13519"/>
    </source>
</evidence>
<dbReference type="InterPro" id="IPR002035">
    <property type="entry name" value="VWF_A"/>
</dbReference>
<proteinExistence type="predicted"/>
<sequence length="505" mass="55554">METLQAFHFLRPIWLLGLIGIALLWYLVRPHRALAAADSDHIAPHLAAALRVGGEGRRRFYPIDGVALGLMLLTLAAAGPTWSRMPNPLVAETAPLVVAMKVTESMESPDLAPSRMERARFKVMDLVAARAGARTALVAYAGSTHRVSPLTEDPNILRPLLEGLSPAIMPEPGANATAALELASGIISEAESDGAVLFVLDDLDPTDVAAFNALTDLPVVFLLALPEGQSVAQLDGIDGATVVHMTADDSDITQVERRLRSAHRAALLADERLAWEDRGPWFIWPAALLALLWFRRGWTMRWGLAAILLLSLQVPGTARADGWRDWFLTPDQQGWIAYQRKEFDKAADVFADPMWRGQAMMRAGRYEEAADLFNRLDTPEAAFAEGMARLRNREYRPGARAYEKALERRPGWDAAERNRDIAWAIVTYVEETQEASDTGEDTGIGADEIVFDNESGRGAETEIDAEPEEQAKPMTADQWIDSIDTNMGDFLRSRFLLDSAAGDDS</sequence>
<keyword evidence="2" id="KW-0472">Membrane</keyword>
<evidence type="ECO:0000313" key="5">
    <source>
        <dbReference type="Proteomes" id="UP000619079"/>
    </source>
</evidence>
<accession>A0A8J7IJ81</accession>
<dbReference type="Pfam" id="PF13519">
    <property type="entry name" value="VWA_2"/>
    <property type="match status" value="1"/>
</dbReference>
<evidence type="ECO:0000313" key="4">
    <source>
        <dbReference type="EMBL" id="MBJ6372197.1"/>
    </source>
</evidence>
<protein>
    <submittedName>
        <fullName evidence="4">VWA domain-containing protein</fullName>
    </submittedName>
</protein>
<reference evidence="4" key="1">
    <citation type="submission" date="2020-12" db="EMBL/GenBank/DDBJ databases">
        <title>Sedimentitalea sp. nov., isolated from sand in Incheon.</title>
        <authorList>
            <person name="Kim W."/>
        </authorList>
    </citation>
    <scope>NUCLEOTIDE SEQUENCE</scope>
    <source>
        <strain evidence="4">CAU 1593</strain>
    </source>
</reference>
<dbReference type="Gene3D" id="1.25.40.10">
    <property type="entry name" value="Tetratricopeptide repeat domain"/>
    <property type="match status" value="1"/>
</dbReference>
<evidence type="ECO:0000256" key="1">
    <source>
        <dbReference type="SAM" id="MobiDB-lite"/>
    </source>
</evidence>
<dbReference type="InterPro" id="IPR011990">
    <property type="entry name" value="TPR-like_helical_dom_sf"/>
</dbReference>
<gene>
    <name evidence="4" type="ORF">JF290_11730</name>
</gene>
<dbReference type="SUPFAM" id="SSF48452">
    <property type="entry name" value="TPR-like"/>
    <property type="match status" value="1"/>
</dbReference>